<reference evidence="1 2" key="1">
    <citation type="journal article" date="2021" name="Hortic Res">
        <title>High-quality reference genome and annotation aids understanding of berry development for evergreen blueberry (Vaccinium darrowii).</title>
        <authorList>
            <person name="Yu J."/>
            <person name="Hulse-Kemp A.M."/>
            <person name="Babiker E."/>
            <person name="Staton M."/>
        </authorList>
    </citation>
    <scope>NUCLEOTIDE SEQUENCE [LARGE SCALE GENOMIC DNA]</scope>
    <source>
        <strain evidence="2">cv. NJ 8807/NJ 8810</strain>
        <tissue evidence="1">Young leaf</tissue>
    </source>
</reference>
<dbReference type="EMBL" id="CM037154">
    <property type="protein sequence ID" value="KAH7859507.1"/>
    <property type="molecule type" value="Genomic_DNA"/>
</dbReference>
<keyword evidence="2" id="KW-1185">Reference proteome</keyword>
<accession>A0ACB7Z1V6</accession>
<evidence type="ECO:0000313" key="2">
    <source>
        <dbReference type="Proteomes" id="UP000828048"/>
    </source>
</evidence>
<proteinExistence type="predicted"/>
<dbReference type="Proteomes" id="UP000828048">
    <property type="component" value="Chromosome 4"/>
</dbReference>
<evidence type="ECO:0000313" key="1">
    <source>
        <dbReference type="EMBL" id="KAH7859507.1"/>
    </source>
</evidence>
<name>A0ACB7Z1V6_9ERIC</name>
<sequence length="446" mass="49806">MADRERRVRGGRDARGRGDARGGRALGGRFAARRPAAGRGGLNQIDRFPSTEAETKFALFRNRNILFERQLDLSTTGIAELTQWINELNWGPLASIEGYVYLNLVREFYSNITHIDRNRETITSWVRGHVVTVTPTTLGRVVHLAPLENYVYPVSRRDRRMLNVTTRDSIAVALTGETRDWGRAIHLTQRDLFSRFRVLNLFVCATVEPCSHTSHISASRGLLLQHISEGHRVDWCRVAFGQIARFKPVGFPRSAVLPFGVILSTLLITQVNVPLIPGEPREYSTDIHGPLNAHSRALSTAHVDEITDDEDGVSDDEGAATEGEPAASRGRHPRVDSIANLAGQFADVHADIWRLEQRLNEQISCIERMGARQAQLDTTVGEISLRLSTVESLLIAIRDEQQRQGHQLLDWHASQMLQGGSLANFMQTVQRFIDQFPGMAPSPPPP</sequence>
<organism evidence="1 2">
    <name type="scientific">Vaccinium darrowii</name>
    <dbReference type="NCBI Taxonomy" id="229202"/>
    <lineage>
        <taxon>Eukaryota</taxon>
        <taxon>Viridiplantae</taxon>
        <taxon>Streptophyta</taxon>
        <taxon>Embryophyta</taxon>
        <taxon>Tracheophyta</taxon>
        <taxon>Spermatophyta</taxon>
        <taxon>Magnoliopsida</taxon>
        <taxon>eudicotyledons</taxon>
        <taxon>Gunneridae</taxon>
        <taxon>Pentapetalae</taxon>
        <taxon>asterids</taxon>
        <taxon>Ericales</taxon>
        <taxon>Ericaceae</taxon>
        <taxon>Vaccinioideae</taxon>
        <taxon>Vaccinieae</taxon>
        <taxon>Vaccinium</taxon>
    </lineage>
</organism>
<comment type="caution">
    <text evidence="1">The sequence shown here is derived from an EMBL/GenBank/DDBJ whole genome shotgun (WGS) entry which is preliminary data.</text>
</comment>
<gene>
    <name evidence="1" type="ORF">Vadar_001999</name>
</gene>
<protein>
    <submittedName>
        <fullName evidence="1">Uncharacterized protein</fullName>
    </submittedName>
</protein>